<dbReference type="GO" id="GO:0016491">
    <property type="term" value="F:oxidoreductase activity"/>
    <property type="evidence" value="ECO:0007669"/>
    <property type="project" value="UniProtKB-KW"/>
</dbReference>
<evidence type="ECO:0000313" key="6">
    <source>
        <dbReference type="Proteomes" id="UP000182235"/>
    </source>
</evidence>
<dbReference type="EMBL" id="LGRN01000014">
    <property type="protein sequence ID" value="OJD19242.1"/>
    <property type="molecule type" value="Genomic_DNA"/>
</dbReference>
<evidence type="ECO:0000313" key="5">
    <source>
        <dbReference type="EMBL" id="OJD19242.1"/>
    </source>
</evidence>
<dbReference type="InterPro" id="IPR002938">
    <property type="entry name" value="FAD-bd"/>
</dbReference>
<keyword evidence="3" id="KW-0560">Oxidoreductase</keyword>
<dbReference type="GO" id="GO:0044550">
    <property type="term" value="P:secondary metabolite biosynthetic process"/>
    <property type="evidence" value="ECO:0007669"/>
    <property type="project" value="TreeGrafter"/>
</dbReference>
<dbReference type="InterPro" id="IPR051104">
    <property type="entry name" value="FAD_monoxygenase"/>
</dbReference>
<evidence type="ECO:0000256" key="2">
    <source>
        <dbReference type="ARBA" id="ARBA00022827"/>
    </source>
</evidence>
<dbReference type="VEuPathDB" id="FungiDB:AJ78_00772"/>
<keyword evidence="1" id="KW-0285">Flavoprotein</keyword>
<dbReference type="SUPFAM" id="SSF51905">
    <property type="entry name" value="FAD/NAD(P)-binding domain"/>
    <property type="match status" value="1"/>
</dbReference>
<organism evidence="5 6">
    <name type="scientific">Emergomyces pasteurianus Ep9510</name>
    <dbReference type="NCBI Taxonomy" id="1447872"/>
    <lineage>
        <taxon>Eukaryota</taxon>
        <taxon>Fungi</taxon>
        <taxon>Dikarya</taxon>
        <taxon>Ascomycota</taxon>
        <taxon>Pezizomycotina</taxon>
        <taxon>Eurotiomycetes</taxon>
        <taxon>Eurotiomycetidae</taxon>
        <taxon>Onygenales</taxon>
        <taxon>Ajellomycetaceae</taxon>
        <taxon>Emergomyces</taxon>
    </lineage>
</organism>
<evidence type="ECO:0000256" key="1">
    <source>
        <dbReference type="ARBA" id="ARBA00022630"/>
    </source>
</evidence>
<evidence type="ECO:0000256" key="3">
    <source>
        <dbReference type="ARBA" id="ARBA00023002"/>
    </source>
</evidence>
<comment type="caution">
    <text evidence="5">The sequence shown here is derived from an EMBL/GenBank/DDBJ whole genome shotgun (WGS) entry which is preliminary data.</text>
</comment>
<name>A0A1J9PTL1_9EURO</name>
<proteinExistence type="predicted"/>
<protein>
    <recommendedName>
        <fullName evidence="4">FAD-binding domain-containing protein</fullName>
    </recommendedName>
</protein>
<dbReference type="PRINTS" id="PR00420">
    <property type="entry name" value="RNGMNOXGNASE"/>
</dbReference>
<keyword evidence="2" id="KW-0274">FAD</keyword>
<evidence type="ECO:0000259" key="4">
    <source>
        <dbReference type="Pfam" id="PF01494"/>
    </source>
</evidence>
<dbReference type="Gene3D" id="3.50.50.60">
    <property type="entry name" value="FAD/NAD(P)-binding domain"/>
    <property type="match status" value="1"/>
</dbReference>
<dbReference type="OrthoDB" id="1047367at2759"/>
<dbReference type="InterPro" id="IPR036188">
    <property type="entry name" value="FAD/NAD-bd_sf"/>
</dbReference>
<accession>A0A1J9PTL1</accession>
<dbReference type="PANTHER" id="PTHR46720:SF3">
    <property type="entry name" value="FAD-BINDING DOMAIN-CONTAINING PROTEIN-RELATED"/>
    <property type="match status" value="1"/>
</dbReference>
<sequence length="427" mass="46624">MSGSLRIAISGGGLAGASLLHALIKYPHLDVHIFESAAEFKEAGAAVGVARNGLATLDLMGPAAVQCLERAGAVPQRGVRFMLAQGPGRNSMIDEVTDEDGQRLTSIVHRAALLREFLSEVPPERLHASKKLQRVEQAAGDRGPITLHFTDGTTHECDILVGADGIHSTVRRIILGEDDPAVNPRNAGWWAVMALKPYAAARSSLGDGPVDIDDARECMWIGDGTYLMHNILDDGQLVQILIGVYEKEGETSNSNKWHRMVGAEEISKLYQDWPPHIKKAVNELLCDQPEQPAIYLWEQPPARTYISGPVCMMGDAAHATTPWQGSGCSMSFEDSLILSTLLGRSKTPAEALVALRVYDQVRRPRTQQIVESSRGTGFIMTGKGEKTGLDLEKLKQEILPRWDFILDFDNAKARDGAIEMMDAELAK</sequence>
<dbReference type="STRING" id="1447872.A0A1J9PTL1"/>
<dbReference type="Proteomes" id="UP000182235">
    <property type="component" value="Unassembled WGS sequence"/>
</dbReference>
<reference evidence="5 6" key="1">
    <citation type="submission" date="2015-07" db="EMBL/GenBank/DDBJ databases">
        <title>Emmonsia species relationships and genome sequence.</title>
        <authorList>
            <consortium name="The Broad Institute Genomics Platform"/>
            <person name="Cuomo C.A."/>
            <person name="Munoz J.F."/>
            <person name="Imamovic A."/>
            <person name="Priest M.E."/>
            <person name="Young S."/>
            <person name="Clay O.K."/>
            <person name="McEwen J.G."/>
        </authorList>
    </citation>
    <scope>NUCLEOTIDE SEQUENCE [LARGE SCALE GENOMIC DNA]</scope>
    <source>
        <strain evidence="5 6">UAMH 9510</strain>
    </source>
</reference>
<gene>
    <name evidence="5" type="ORF">AJ78_00772</name>
</gene>
<dbReference type="PANTHER" id="PTHR46720">
    <property type="entry name" value="HYDROXYLASE, PUTATIVE (AFU_ORTHOLOGUE AFUA_3G01460)-RELATED"/>
    <property type="match status" value="1"/>
</dbReference>
<dbReference type="AlphaFoldDB" id="A0A1J9PTL1"/>
<feature type="domain" description="FAD-binding" evidence="4">
    <location>
        <begin position="288"/>
        <end position="372"/>
    </location>
</feature>
<dbReference type="GO" id="GO:0071949">
    <property type="term" value="F:FAD binding"/>
    <property type="evidence" value="ECO:0007669"/>
    <property type="project" value="InterPro"/>
</dbReference>
<keyword evidence="6" id="KW-1185">Reference proteome</keyword>
<dbReference type="Pfam" id="PF01494">
    <property type="entry name" value="FAD_binding_3"/>
    <property type="match status" value="1"/>
</dbReference>